<protein>
    <submittedName>
        <fullName evidence="2">Amidohydrolase family protein</fullName>
    </submittedName>
</protein>
<comment type="caution">
    <text evidence="2">The sequence shown here is derived from an EMBL/GenBank/DDBJ whole genome shotgun (WGS) entry which is preliminary data.</text>
</comment>
<name>A0ABS6HBQ1_9PROT</name>
<reference evidence="2 3" key="1">
    <citation type="submission" date="2021-01" db="EMBL/GenBank/DDBJ databases">
        <title>Roseomonas sp. nov, a bacterium isolated from an oil production mixture in Yumen Oilfield.</title>
        <authorList>
            <person name="Wu D."/>
        </authorList>
    </citation>
    <scope>NUCLEOTIDE SEQUENCE [LARGE SCALE GENOMIC DNA]</scope>
    <source>
        <strain evidence="2 3">ROY-5-3</strain>
    </source>
</reference>
<evidence type="ECO:0000313" key="3">
    <source>
        <dbReference type="Proteomes" id="UP000689967"/>
    </source>
</evidence>
<dbReference type="InterPro" id="IPR006680">
    <property type="entry name" value="Amidohydro-rel"/>
</dbReference>
<dbReference type="Proteomes" id="UP000689967">
    <property type="component" value="Unassembled WGS sequence"/>
</dbReference>
<proteinExistence type="predicted"/>
<accession>A0ABS6HBQ1</accession>
<sequence>MFCCPVCTPGLGRFVCSPDMGSGGGGGAAAAIRDAVSTGRPGERWIDIHCHLFNIRDLPAREFIMQTRLNMPSIVDVPAFLALAALVGGLNGMGITAKDELRALGKGTDPRLLTIGGAGSTEEALRAIRDGVATEPHGFQAPWDQEPRLPPLPEGAADVLKRAADETLPGRAPGSEVSNAEIAALARRIDEDTGPSREGFTGWAHTMAKPRDQLTGELLKQFPEGADVLLTPALVDYSRWLGIRGSRLFPDPAGNVEEQIGVMAAISDRRARNSSAKRRSGLFSFAPFCPWRQAEAMASRSRGRIVDTPLERVERWVRQGHVIGVKLYPPMGFLPIGNEGRSADLPRFPDRLRELAGTRDPGAILDAALAQLYAFCEANGVAVMAHCGDSNSPFETGGSLAGPHAWGRVLEQWPQLRLNLAHFGGVFSFGSRDLRARETSQDWAERIAVLMERRPHLYADIGFGGQFLDEGDVSGEAAASITFLEDLIHRHPLLRRRLMYGSDWVMVGMVRGGGRYASLIARSMARLFPFDAMEDFRWRNAARFLGLAEGEQARERMVRWLEPRSPGLLARFDPTAPMS</sequence>
<dbReference type="Pfam" id="PF04909">
    <property type="entry name" value="Amidohydro_2"/>
    <property type="match status" value="1"/>
</dbReference>
<gene>
    <name evidence="2" type="ORF">JJQ90_20650</name>
</gene>
<dbReference type="RefSeq" id="WP_216878148.1">
    <property type="nucleotide sequence ID" value="NZ_JAERQM010000006.1"/>
</dbReference>
<evidence type="ECO:0000313" key="2">
    <source>
        <dbReference type="EMBL" id="MBU8546144.1"/>
    </source>
</evidence>
<organism evidence="2 3">
    <name type="scientific">Falsiroseomonas oleicola</name>
    <dbReference type="NCBI Taxonomy" id="2801474"/>
    <lineage>
        <taxon>Bacteria</taxon>
        <taxon>Pseudomonadati</taxon>
        <taxon>Pseudomonadota</taxon>
        <taxon>Alphaproteobacteria</taxon>
        <taxon>Acetobacterales</taxon>
        <taxon>Roseomonadaceae</taxon>
        <taxon>Falsiroseomonas</taxon>
    </lineage>
</organism>
<evidence type="ECO:0000259" key="1">
    <source>
        <dbReference type="Pfam" id="PF04909"/>
    </source>
</evidence>
<dbReference type="EMBL" id="JAERQM010000006">
    <property type="protein sequence ID" value="MBU8546144.1"/>
    <property type="molecule type" value="Genomic_DNA"/>
</dbReference>
<feature type="domain" description="Amidohydrolase-related" evidence="1">
    <location>
        <begin position="305"/>
        <end position="547"/>
    </location>
</feature>
<keyword evidence="3" id="KW-1185">Reference proteome</keyword>